<keyword evidence="3" id="KW-1185">Reference proteome</keyword>
<name>A0A919FU39_9ACTN</name>
<organism evidence="2 3">
    <name type="scientific">Kitasatospora indigofera</name>
    <dbReference type="NCBI Taxonomy" id="67307"/>
    <lineage>
        <taxon>Bacteria</taxon>
        <taxon>Bacillati</taxon>
        <taxon>Actinomycetota</taxon>
        <taxon>Actinomycetes</taxon>
        <taxon>Kitasatosporales</taxon>
        <taxon>Streptomycetaceae</taxon>
        <taxon>Kitasatospora</taxon>
    </lineage>
</organism>
<dbReference type="EMBL" id="BNBO01000016">
    <property type="protein sequence ID" value="GHH71809.1"/>
    <property type="molecule type" value="Genomic_DNA"/>
</dbReference>
<dbReference type="AlphaFoldDB" id="A0A919FU39"/>
<sequence length="73" mass="7521">MSRSDKALPFRVRATTLARGAEFECAVASDAPRNTPARSACDSAAVTGGREPDATGDPCRRASISAAHNGFGI</sequence>
<evidence type="ECO:0000256" key="1">
    <source>
        <dbReference type="SAM" id="MobiDB-lite"/>
    </source>
</evidence>
<evidence type="ECO:0000313" key="2">
    <source>
        <dbReference type="EMBL" id="GHH71809.1"/>
    </source>
</evidence>
<proteinExistence type="predicted"/>
<accession>A0A919FU39</accession>
<reference evidence="2" key="1">
    <citation type="journal article" date="2014" name="Int. J. Syst. Evol. Microbiol.">
        <title>Complete genome sequence of Corynebacterium casei LMG S-19264T (=DSM 44701T), isolated from a smear-ripened cheese.</title>
        <authorList>
            <consortium name="US DOE Joint Genome Institute (JGI-PGF)"/>
            <person name="Walter F."/>
            <person name="Albersmeier A."/>
            <person name="Kalinowski J."/>
            <person name="Ruckert C."/>
        </authorList>
    </citation>
    <scope>NUCLEOTIDE SEQUENCE</scope>
    <source>
        <strain evidence="2">JCM 4646</strain>
    </source>
</reference>
<reference evidence="2" key="2">
    <citation type="submission" date="2020-09" db="EMBL/GenBank/DDBJ databases">
        <authorList>
            <person name="Sun Q."/>
            <person name="Ohkuma M."/>
        </authorList>
    </citation>
    <scope>NUCLEOTIDE SEQUENCE</scope>
    <source>
        <strain evidence="2">JCM 4646</strain>
    </source>
</reference>
<protein>
    <submittedName>
        <fullName evidence="2">Uncharacterized protein</fullName>
    </submittedName>
</protein>
<comment type="caution">
    <text evidence="2">The sequence shown here is derived from an EMBL/GenBank/DDBJ whole genome shotgun (WGS) entry which is preliminary data.</text>
</comment>
<evidence type="ECO:0000313" key="3">
    <source>
        <dbReference type="Proteomes" id="UP000617734"/>
    </source>
</evidence>
<feature type="region of interest" description="Disordered" evidence="1">
    <location>
        <begin position="32"/>
        <end position="61"/>
    </location>
</feature>
<gene>
    <name evidence="2" type="ORF">GCM10018781_33770</name>
</gene>
<dbReference type="Proteomes" id="UP000617734">
    <property type="component" value="Unassembled WGS sequence"/>
</dbReference>